<reference evidence="13 14" key="1">
    <citation type="submission" date="2020-08" db="EMBL/GenBank/DDBJ databases">
        <title>Bridging the membrane lipid divide: bacteria of the FCB group superphylum have the potential to synthesize archaeal ether lipids.</title>
        <authorList>
            <person name="Villanueva L."/>
            <person name="Von Meijenfeldt F.A.B."/>
            <person name="Westbye A.B."/>
            <person name="Yadav S."/>
            <person name="Hopmans E.C."/>
            <person name="Dutilh B.E."/>
            <person name="Sinninghe Damste J.S."/>
        </authorList>
    </citation>
    <scope>NUCLEOTIDE SEQUENCE [LARGE SCALE GENOMIC DNA]</scope>
    <source>
        <strain evidence="13">NIOZ-UU36</strain>
    </source>
</reference>
<sequence>MNVQIDRDYIIQKTKDMVQINSVNPSLSPGGKGEAEIGTYVADVLSDLGLDVKLYKLKPDRVNVVGILKGVGEGRSLLLNAHLDTVGVDGMIIDPFGAEIRNGRLYGRGSQDMKGSLAAMMGAAKAFVDTGIELAGDLIITGVADEEYASIGSEDLVRHVSADGAIVTEPTDLSLCRAHRGFIWHEVETFGRAAHGSRFKEGVDANMRMGRFLAQLDNLEQELRNRPAHPLVGPPSLHAARIRGGLEISTYAAHCLLEIERRTNPGETESQATAEIQSIIDRLESDDPTFKASLKATFWREPFEVGEEALLVKILEDSMTNQLGSKPAHSGQTFWTDAALFAAAGMETALVGPVGNGLHSEEEWVDLQSVVDLAHILAETAIKYCR</sequence>
<dbReference type="SUPFAM" id="SSF53187">
    <property type="entry name" value="Zn-dependent exopeptidases"/>
    <property type="match status" value="1"/>
</dbReference>
<evidence type="ECO:0000256" key="6">
    <source>
        <dbReference type="ARBA" id="ARBA00016853"/>
    </source>
</evidence>
<dbReference type="Pfam" id="PF01546">
    <property type="entry name" value="Peptidase_M20"/>
    <property type="match status" value="1"/>
</dbReference>
<dbReference type="InterPro" id="IPR011650">
    <property type="entry name" value="Peptidase_M20_dimer"/>
</dbReference>
<gene>
    <name evidence="13" type="ORF">H8E29_11730</name>
</gene>
<keyword evidence="10" id="KW-0170">Cobalt</keyword>
<dbReference type="EMBL" id="JACNJN010000130">
    <property type="protein sequence ID" value="MBC8335928.1"/>
    <property type="molecule type" value="Genomic_DNA"/>
</dbReference>
<comment type="cofactor">
    <cofactor evidence="1">
        <name>Co(2+)</name>
        <dbReference type="ChEBI" id="CHEBI:48828"/>
    </cofactor>
</comment>
<name>A0A8J6NM58_9CHLR</name>
<keyword evidence="9" id="KW-0862">Zinc</keyword>
<evidence type="ECO:0000256" key="5">
    <source>
        <dbReference type="ARBA" id="ARBA00011921"/>
    </source>
</evidence>
<evidence type="ECO:0000256" key="11">
    <source>
        <dbReference type="ARBA" id="ARBA00051301"/>
    </source>
</evidence>
<dbReference type="NCBIfam" id="TIGR01910">
    <property type="entry name" value="DapE-ArgE"/>
    <property type="match status" value="1"/>
</dbReference>
<evidence type="ECO:0000256" key="7">
    <source>
        <dbReference type="ARBA" id="ARBA00022723"/>
    </source>
</evidence>
<evidence type="ECO:0000256" key="10">
    <source>
        <dbReference type="ARBA" id="ARBA00023285"/>
    </source>
</evidence>
<proteinExistence type="inferred from homology"/>
<evidence type="ECO:0000313" key="14">
    <source>
        <dbReference type="Proteomes" id="UP000614469"/>
    </source>
</evidence>
<dbReference type="EC" id="3.5.1.18" evidence="5"/>
<dbReference type="AlphaFoldDB" id="A0A8J6NM58"/>
<dbReference type="GO" id="GO:0009089">
    <property type="term" value="P:lysine biosynthetic process via diaminopimelate"/>
    <property type="evidence" value="ECO:0007669"/>
    <property type="project" value="UniProtKB-UniPathway"/>
</dbReference>
<dbReference type="Pfam" id="PF07687">
    <property type="entry name" value="M20_dimer"/>
    <property type="match status" value="1"/>
</dbReference>
<organism evidence="13 14">
    <name type="scientific">Candidatus Desulfolinea nitratireducens</name>
    <dbReference type="NCBI Taxonomy" id="2841698"/>
    <lineage>
        <taxon>Bacteria</taxon>
        <taxon>Bacillati</taxon>
        <taxon>Chloroflexota</taxon>
        <taxon>Anaerolineae</taxon>
        <taxon>Anaerolineales</taxon>
        <taxon>Anaerolineales incertae sedis</taxon>
        <taxon>Candidatus Desulfolinea</taxon>
    </lineage>
</organism>
<dbReference type="UniPathway" id="UPA00034">
    <property type="reaction ID" value="UER00021"/>
</dbReference>
<dbReference type="Proteomes" id="UP000614469">
    <property type="component" value="Unassembled WGS sequence"/>
</dbReference>
<evidence type="ECO:0000256" key="2">
    <source>
        <dbReference type="ARBA" id="ARBA00001947"/>
    </source>
</evidence>
<evidence type="ECO:0000256" key="9">
    <source>
        <dbReference type="ARBA" id="ARBA00022833"/>
    </source>
</evidence>
<keyword evidence="8" id="KW-0378">Hydrolase</keyword>
<dbReference type="Gene3D" id="3.40.630.10">
    <property type="entry name" value="Zn peptidases"/>
    <property type="match status" value="1"/>
</dbReference>
<comment type="pathway">
    <text evidence="3">Amino-acid biosynthesis; L-lysine biosynthesis via DAP pathway; LL-2,6-diaminopimelate from (S)-tetrahydrodipicolinate (succinylase route): step 3/3.</text>
</comment>
<accession>A0A8J6NM58</accession>
<dbReference type="InterPro" id="IPR010182">
    <property type="entry name" value="ArgE/DapE"/>
</dbReference>
<dbReference type="InterPro" id="IPR036264">
    <property type="entry name" value="Bact_exopeptidase_dim_dom"/>
</dbReference>
<dbReference type="SUPFAM" id="SSF55031">
    <property type="entry name" value="Bacterial exopeptidase dimerisation domain"/>
    <property type="match status" value="1"/>
</dbReference>
<feature type="domain" description="Peptidase M20 dimerisation" evidence="12">
    <location>
        <begin position="178"/>
        <end position="284"/>
    </location>
</feature>
<dbReference type="GO" id="GO:0009014">
    <property type="term" value="F:succinyl-diaminopimelate desuccinylase activity"/>
    <property type="evidence" value="ECO:0007669"/>
    <property type="project" value="UniProtKB-EC"/>
</dbReference>
<comment type="catalytic activity">
    <reaction evidence="11">
        <text>N-succinyl-(2S,6S)-2,6-diaminopimelate + H2O = (2S,6S)-2,6-diaminopimelate + succinate</text>
        <dbReference type="Rhea" id="RHEA:22608"/>
        <dbReference type="ChEBI" id="CHEBI:15377"/>
        <dbReference type="ChEBI" id="CHEBI:30031"/>
        <dbReference type="ChEBI" id="CHEBI:57609"/>
        <dbReference type="ChEBI" id="CHEBI:58087"/>
        <dbReference type="EC" id="3.5.1.18"/>
    </reaction>
</comment>
<comment type="similarity">
    <text evidence="4">Belongs to the peptidase M20A family.</text>
</comment>
<evidence type="ECO:0000256" key="8">
    <source>
        <dbReference type="ARBA" id="ARBA00022801"/>
    </source>
</evidence>
<evidence type="ECO:0000256" key="3">
    <source>
        <dbReference type="ARBA" id="ARBA00005130"/>
    </source>
</evidence>
<dbReference type="InterPro" id="IPR002933">
    <property type="entry name" value="Peptidase_M20"/>
</dbReference>
<dbReference type="GO" id="GO:0046872">
    <property type="term" value="F:metal ion binding"/>
    <property type="evidence" value="ECO:0007669"/>
    <property type="project" value="UniProtKB-KW"/>
</dbReference>
<dbReference type="Gene3D" id="3.30.70.360">
    <property type="match status" value="1"/>
</dbReference>
<dbReference type="PANTHER" id="PTHR43808">
    <property type="entry name" value="ACETYLORNITHINE DEACETYLASE"/>
    <property type="match status" value="1"/>
</dbReference>
<evidence type="ECO:0000256" key="1">
    <source>
        <dbReference type="ARBA" id="ARBA00001941"/>
    </source>
</evidence>
<protein>
    <recommendedName>
        <fullName evidence="6">Probable succinyl-diaminopimelate desuccinylase</fullName>
        <ecNumber evidence="5">3.5.1.18</ecNumber>
    </recommendedName>
</protein>
<comment type="caution">
    <text evidence="13">The sequence shown here is derived from an EMBL/GenBank/DDBJ whole genome shotgun (WGS) entry which is preliminary data.</text>
</comment>
<evidence type="ECO:0000256" key="4">
    <source>
        <dbReference type="ARBA" id="ARBA00006247"/>
    </source>
</evidence>
<comment type="cofactor">
    <cofactor evidence="2">
        <name>Zn(2+)</name>
        <dbReference type="ChEBI" id="CHEBI:29105"/>
    </cofactor>
</comment>
<dbReference type="InterPro" id="IPR001261">
    <property type="entry name" value="ArgE/DapE_CS"/>
</dbReference>
<dbReference type="PROSITE" id="PS00758">
    <property type="entry name" value="ARGE_DAPE_CPG2_1"/>
    <property type="match status" value="1"/>
</dbReference>
<dbReference type="PANTHER" id="PTHR43808:SF25">
    <property type="entry name" value="PEPTIDASE M20 DIMERISATION DOMAIN-CONTAINING PROTEIN"/>
    <property type="match status" value="1"/>
</dbReference>
<keyword evidence="7" id="KW-0479">Metal-binding</keyword>
<evidence type="ECO:0000259" key="12">
    <source>
        <dbReference type="Pfam" id="PF07687"/>
    </source>
</evidence>
<dbReference type="InterPro" id="IPR050072">
    <property type="entry name" value="Peptidase_M20A"/>
</dbReference>
<evidence type="ECO:0000313" key="13">
    <source>
        <dbReference type="EMBL" id="MBC8335928.1"/>
    </source>
</evidence>